<dbReference type="AlphaFoldDB" id="A0A4Y8PGR6"/>
<keyword evidence="2" id="KW-1185">Reference proteome</keyword>
<reference evidence="1 2" key="1">
    <citation type="submission" date="2016-05" db="EMBL/GenBank/DDBJ databases">
        <title>Diversity and Homogeneity among Thermoacidophilic Verrucomicrobia Methanotrophs Linked with Geographical Origin.</title>
        <authorList>
            <person name="Erikstad H.-A."/>
            <person name="Smestad N.B."/>
            <person name="Ceballos R.M."/>
            <person name="Birkeland N.-K."/>
        </authorList>
    </citation>
    <scope>NUCLEOTIDE SEQUENCE [LARGE SCALE GENOMIC DNA]</scope>
    <source>
        <strain evidence="1 2">Phi</strain>
    </source>
</reference>
<organism evidence="1 2">
    <name type="scientific">Methylacidiphilum caldifontis</name>
    <dbReference type="NCBI Taxonomy" id="2795386"/>
    <lineage>
        <taxon>Bacteria</taxon>
        <taxon>Pseudomonadati</taxon>
        <taxon>Verrucomicrobiota</taxon>
        <taxon>Methylacidiphilae</taxon>
        <taxon>Methylacidiphilales</taxon>
        <taxon>Methylacidiphilaceae</taxon>
        <taxon>Methylacidiphilum (ex Ratnadevi et al. 2023)</taxon>
    </lineage>
</organism>
<evidence type="ECO:0008006" key="3">
    <source>
        <dbReference type="Google" id="ProtNLM"/>
    </source>
</evidence>
<sequence>MRITARSLLLMICITSNSLFGLSKEHELYLLHCSGCHGLKGEGVIGVSPQINRIIGYFLANREGRKYIIKLPGIALAPLSDEQLADLLNWVGSQFSSPSFSFQKFTKEEISKERKEPLWDIEKERKELLKRLPGNRVLSRSWEQFISSASPKQ</sequence>
<evidence type="ECO:0000313" key="2">
    <source>
        <dbReference type="Proteomes" id="UP000297713"/>
    </source>
</evidence>
<dbReference type="OrthoDB" id="9811281at2"/>
<name>A0A4Y8PGR6_9BACT</name>
<dbReference type="SUPFAM" id="SSF46626">
    <property type="entry name" value="Cytochrome c"/>
    <property type="match status" value="1"/>
</dbReference>
<proteinExistence type="predicted"/>
<dbReference type="EMBL" id="LXQC01000090">
    <property type="protein sequence ID" value="TFE71154.1"/>
    <property type="molecule type" value="Genomic_DNA"/>
</dbReference>
<accession>A0A4Y8PGR6</accession>
<evidence type="ECO:0000313" key="1">
    <source>
        <dbReference type="EMBL" id="TFE71154.1"/>
    </source>
</evidence>
<dbReference type="Proteomes" id="UP000297713">
    <property type="component" value="Unassembled WGS sequence"/>
</dbReference>
<dbReference type="GO" id="GO:0009055">
    <property type="term" value="F:electron transfer activity"/>
    <property type="evidence" value="ECO:0007669"/>
    <property type="project" value="InterPro"/>
</dbReference>
<protein>
    <recommendedName>
        <fullName evidence="3">Cytochrome C</fullName>
    </recommendedName>
</protein>
<dbReference type="Gene3D" id="1.10.760.10">
    <property type="entry name" value="Cytochrome c-like domain"/>
    <property type="match status" value="1"/>
</dbReference>
<comment type="caution">
    <text evidence="1">The sequence shown here is derived from an EMBL/GenBank/DDBJ whole genome shotgun (WGS) entry which is preliminary data.</text>
</comment>
<gene>
    <name evidence="1" type="ORF">A7Q10_05325</name>
</gene>
<dbReference type="GO" id="GO:0020037">
    <property type="term" value="F:heme binding"/>
    <property type="evidence" value="ECO:0007669"/>
    <property type="project" value="InterPro"/>
</dbReference>
<dbReference type="RefSeq" id="WP_134439393.1">
    <property type="nucleotide sequence ID" value="NZ_LXQC01000090.1"/>
</dbReference>
<dbReference type="InterPro" id="IPR036909">
    <property type="entry name" value="Cyt_c-like_dom_sf"/>
</dbReference>